<gene>
    <name evidence="6" type="ORF">GGR00_005617</name>
</gene>
<dbReference type="Proteomes" id="UP000536262">
    <property type="component" value="Unassembled WGS sequence"/>
</dbReference>
<sequence length="307" mass="33598">MLPNLPFAALRNFEAVARLRSFVRAAEELGATQSAVSQHVKALEQWIGRKLLVRGPRATVATKEGQLLADAIAQGVGQIAVLCEMLRQAKHVDRAITVSCPPGFAVNWLFPRLMKFDQICPDTPLSISTSPSSASFIDGQADVAILYGMGNHPGLHVERLMGERVFPVCSPSLLRDGPPLRSVDDLRQHTFLLDELADIGGEPPTWAFWAEQTGQLLPNPARIRHFSQANMVVQAAIQGQGVALGREPLVVDALLSGSLLQPLPGVASSNFSYWFVCPHGAIKHDRIRRFHDWLFAEQAAQLAPILR</sequence>
<keyword evidence="7" id="KW-1185">Reference proteome</keyword>
<dbReference type="EMBL" id="JACHOU010000032">
    <property type="protein sequence ID" value="MBB6357793.1"/>
    <property type="molecule type" value="Genomic_DNA"/>
</dbReference>
<dbReference type="SUPFAM" id="SSF46785">
    <property type="entry name" value="Winged helix' DNA-binding domain"/>
    <property type="match status" value="1"/>
</dbReference>
<dbReference type="InterPro" id="IPR036390">
    <property type="entry name" value="WH_DNA-bd_sf"/>
</dbReference>
<accession>A0A7X0KP32</accession>
<dbReference type="GO" id="GO:0006351">
    <property type="term" value="P:DNA-templated transcription"/>
    <property type="evidence" value="ECO:0007669"/>
    <property type="project" value="TreeGrafter"/>
</dbReference>
<comment type="similarity">
    <text evidence="1">Belongs to the LysR transcriptional regulatory family.</text>
</comment>
<dbReference type="InterPro" id="IPR036388">
    <property type="entry name" value="WH-like_DNA-bd_sf"/>
</dbReference>
<dbReference type="AlphaFoldDB" id="A0A7X0KP32"/>
<proteinExistence type="inferred from homology"/>
<evidence type="ECO:0000256" key="4">
    <source>
        <dbReference type="ARBA" id="ARBA00023163"/>
    </source>
</evidence>
<dbReference type="InterPro" id="IPR000847">
    <property type="entry name" value="LysR_HTH_N"/>
</dbReference>
<evidence type="ECO:0000256" key="1">
    <source>
        <dbReference type="ARBA" id="ARBA00009437"/>
    </source>
</evidence>
<dbReference type="InterPro" id="IPR005119">
    <property type="entry name" value="LysR_subst-bd"/>
</dbReference>
<dbReference type="Gene3D" id="3.40.190.10">
    <property type="entry name" value="Periplasmic binding protein-like II"/>
    <property type="match status" value="2"/>
</dbReference>
<dbReference type="PRINTS" id="PR00039">
    <property type="entry name" value="HTHLYSR"/>
</dbReference>
<name>A0A7X0KP32_9HYPH</name>
<evidence type="ECO:0000313" key="6">
    <source>
        <dbReference type="EMBL" id="MBB6357793.1"/>
    </source>
</evidence>
<dbReference type="PANTHER" id="PTHR30537:SF26">
    <property type="entry name" value="GLYCINE CLEAVAGE SYSTEM TRANSCRIPTIONAL ACTIVATOR"/>
    <property type="match status" value="1"/>
</dbReference>
<keyword evidence="4" id="KW-0804">Transcription</keyword>
<dbReference type="CDD" id="cd08432">
    <property type="entry name" value="PBP2_GcdR_TrpI_HvrB_AmpR_like"/>
    <property type="match status" value="1"/>
</dbReference>
<dbReference type="GO" id="GO:0003700">
    <property type="term" value="F:DNA-binding transcription factor activity"/>
    <property type="evidence" value="ECO:0007669"/>
    <property type="project" value="InterPro"/>
</dbReference>
<organism evidence="6 7">
    <name type="scientific">Aminobacter aganoensis</name>
    <dbReference type="NCBI Taxonomy" id="83264"/>
    <lineage>
        <taxon>Bacteria</taxon>
        <taxon>Pseudomonadati</taxon>
        <taxon>Pseudomonadota</taxon>
        <taxon>Alphaproteobacteria</taxon>
        <taxon>Hyphomicrobiales</taxon>
        <taxon>Phyllobacteriaceae</taxon>
        <taxon>Aminobacter</taxon>
    </lineage>
</organism>
<dbReference type="InterPro" id="IPR058163">
    <property type="entry name" value="LysR-type_TF_proteobact-type"/>
</dbReference>
<dbReference type="RefSeq" id="WP_184702677.1">
    <property type="nucleotide sequence ID" value="NZ_BAABEG010000001.1"/>
</dbReference>
<dbReference type="PANTHER" id="PTHR30537">
    <property type="entry name" value="HTH-TYPE TRANSCRIPTIONAL REGULATOR"/>
    <property type="match status" value="1"/>
</dbReference>
<feature type="domain" description="HTH lysR-type" evidence="5">
    <location>
        <begin position="5"/>
        <end position="62"/>
    </location>
</feature>
<dbReference type="Pfam" id="PF00126">
    <property type="entry name" value="HTH_1"/>
    <property type="match status" value="1"/>
</dbReference>
<comment type="caution">
    <text evidence="6">The sequence shown here is derived from an EMBL/GenBank/DDBJ whole genome shotgun (WGS) entry which is preliminary data.</text>
</comment>
<keyword evidence="2" id="KW-0805">Transcription regulation</keyword>
<keyword evidence="3" id="KW-0238">DNA-binding</keyword>
<dbReference type="Pfam" id="PF03466">
    <property type="entry name" value="LysR_substrate"/>
    <property type="match status" value="1"/>
</dbReference>
<dbReference type="PROSITE" id="PS50931">
    <property type="entry name" value="HTH_LYSR"/>
    <property type="match status" value="1"/>
</dbReference>
<dbReference type="Gene3D" id="1.10.10.10">
    <property type="entry name" value="Winged helix-like DNA-binding domain superfamily/Winged helix DNA-binding domain"/>
    <property type="match status" value="1"/>
</dbReference>
<evidence type="ECO:0000256" key="3">
    <source>
        <dbReference type="ARBA" id="ARBA00023125"/>
    </source>
</evidence>
<evidence type="ECO:0000259" key="5">
    <source>
        <dbReference type="PROSITE" id="PS50931"/>
    </source>
</evidence>
<evidence type="ECO:0000313" key="7">
    <source>
        <dbReference type="Proteomes" id="UP000536262"/>
    </source>
</evidence>
<dbReference type="SUPFAM" id="SSF53850">
    <property type="entry name" value="Periplasmic binding protein-like II"/>
    <property type="match status" value="1"/>
</dbReference>
<protein>
    <submittedName>
        <fullName evidence="6">LysR family glycine cleavage system transcriptional activator</fullName>
    </submittedName>
</protein>
<reference evidence="6 7" key="1">
    <citation type="submission" date="2020-08" db="EMBL/GenBank/DDBJ databases">
        <title>Genomic Encyclopedia of Type Strains, Phase IV (KMG-IV): sequencing the most valuable type-strain genomes for metagenomic binning, comparative biology and taxonomic classification.</title>
        <authorList>
            <person name="Goeker M."/>
        </authorList>
    </citation>
    <scope>NUCLEOTIDE SEQUENCE [LARGE SCALE GENOMIC DNA]</scope>
    <source>
        <strain evidence="6 7">DSM 7051</strain>
    </source>
</reference>
<evidence type="ECO:0000256" key="2">
    <source>
        <dbReference type="ARBA" id="ARBA00023015"/>
    </source>
</evidence>
<dbReference type="GO" id="GO:0043565">
    <property type="term" value="F:sequence-specific DNA binding"/>
    <property type="evidence" value="ECO:0007669"/>
    <property type="project" value="TreeGrafter"/>
</dbReference>